<evidence type="ECO:0000313" key="3">
    <source>
        <dbReference type="Proteomes" id="UP001152747"/>
    </source>
</evidence>
<dbReference type="Proteomes" id="UP001152747">
    <property type="component" value="Unassembled WGS sequence"/>
</dbReference>
<gene>
    <name evidence="2" type="ORF">CAMP_LOCUS14398</name>
</gene>
<organism evidence="2 3">
    <name type="scientific">Caenorhabditis angaria</name>
    <dbReference type="NCBI Taxonomy" id="860376"/>
    <lineage>
        <taxon>Eukaryota</taxon>
        <taxon>Metazoa</taxon>
        <taxon>Ecdysozoa</taxon>
        <taxon>Nematoda</taxon>
        <taxon>Chromadorea</taxon>
        <taxon>Rhabditida</taxon>
        <taxon>Rhabditina</taxon>
        <taxon>Rhabditomorpha</taxon>
        <taxon>Rhabditoidea</taxon>
        <taxon>Rhabditidae</taxon>
        <taxon>Peloderinae</taxon>
        <taxon>Caenorhabditis</taxon>
    </lineage>
</organism>
<keyword evidence="1" id="KW-0812">Transmembrane</keyword>
<dbReference type="AlphaFoldDB" id="A0A9P1IV93"/>
<name>A0A9P1IV93_9PELO</name>
<keyword evidence="1" id="KW-0472">Membrane</keyword>
<dbReference type="PANTHER" id="PTHR31967">
    <property type="entry name" value="GROUNDHOG (HEDGEHOG-LIKE FAMILY)-RELATED"/>
    <property type="match status" value="1"/>
</dbReference>
<feature type="transmembrane region" description="Helical" evidence="1">
    <location>
        <begin position="7"/>
        <end position="25"/>
    </location>
</feature>
<sequence length="244" mass="27603">MVNFFPLFIFFNLPLISLAWFFSLFGGCPMNCPPPAPPPPPPHVFRNAYPVAPQPQYPIAQYPVAPPMSIPPNAYALPPAYPLPPRGGYAVPPPVYVTPPTYPTPPPTYPTPPPTYPTPPPPRCFQNGHGYKCCNKELNMFLDEMVVQMQHPKWHGCNLQRFATQIQHQAQSHMENLSHYRGDLYCKKKAMDGKIVLLYGTVVPYALEDGETRPMTPEEITRRMYPSIYNDVGMHNGHENNIQF</sequence>
<dbReference type="PANTHER" id="PTHR31967:SF16">
    <property type="entry name" value="GROUND-LIKE DOMAIN-CONTAINING PROTEIN"/>
    <property type="match status" value="1"/>
</dbReference>
<keyword evidence="1" id="KW-1133">Transmembrane helix</keyword>
<evidence type="ECO:0008006" key="4">
    <source>
        <dbReference type="Google" id="ProtNLM"/>
    </source>
</evidence>
<protein>
    <recommendedName>
        <fullName evidence="4">Ground-like domain-containing protein</fullName>
    </recommendedName>
</protein>
<reference evidence="2" key="1">
    <citation type="submission" date="2022-11" db="EMBL/GenBank/DDBJ databases">
        <authorList>
            <person name="Kikuchi T."/>
        </authorList>
    </citation>
    <scope>NUCLEOTIDE SEQUENCE</scope>
    <source>
        <strain evidence="2">PS1010</strain>
    </source>
</reference>
<evidence type="ECO:0000256" key="1">
    <source>
        <dbReference type="SAM" id="Phobius"/>
    </source>
</evidence>
<dbReference type="PRINTS" id="PR01217">
    <property type="entry name" value="PRICHEXTENSN"/>
</dbReference>
<keyword evidence="3" id="KW-1185">Reference proteome</keyword>
<dbReference type="OrthoDB" id="5831900at2759"/>
<evidence type="ECO:0000313" key="2">
    <source>
        <dbReference type="EMBL" id="CAI5451761.1"/>
    </source>
</evidence>
<comment type="caution">
    <text evidence="2">The sequence shown here is derived from an EMBL/GenBank/DDBJ whole genome shotgun (WGS) entry which is preliminary data.</text>
</comment>
<dbReference type="EMBL" id="CANHGI010000005">
    <property type="protein sequence ID" value="CAI5451761.1"/>
    <property type="molecule type" value="Genomic_DNA"/>
</dbReference>
<proteinExistence type="predicted"/>
<accession>A0A9P1IV93</accession>